<comment type="similarity">
    <text evidence="6">Belongs to the methyltransferase TylM1/DesVI family.</text>
</comment>
<dbReference type="Gene3D" id="2.20.130.10">
    <property type="entry name" value="CAC2371-like domains"/>
    <property type="match status" value="1"/>
</dbReference>
<evidence type="ECO:0000256" key="6">
    <source>
        <dbReference type="ARBA" id="ARBA00060852"/>
    </source>
</evidence>
<dbReference type="GO" id="GO:0032259">
    <property type="term" value="P:methylation"/>
    <property type="evidence" value="ECO:0007669"/>
    <property type="project" value="UniProtKB-KW"/>
</dbReference>
<dbReference type="GO" id="GO:0008168">
    <property type="term" value="F:methyltransferase activity"/>
    <property type="evidence" value="ECO:0007669"/>
    <property type="project" value="UniProtKB-KW"/>
</dbReference>
<dbReference type="InterPro" id="IPR041698">
    <property type="entry name" value="Methyltransf_25"/>
</dbReference>
<evidence type="ECO:0000259" key="7">
    <source>
        <dbReference type="Pfam" id="PF13649"/>
    </source>
</evidence>
<dbReference type="PANTHER" id="PTHR43591:SF110">
    <property type="entry name" value="RHODANESE DOMAIN-CONTAINING PROTEIN"/>
    <property type="match status" value="1"/>
</dbReference>
<dbReference type="CDD" id="cd02440">
    <property type="entry name" value="AdoMet_MTases"/>
    <property type="match status" value="1"/>
</dbReference>
<dbReference type="SUPFAM" id="SSF53335">
    <property type="entry name" value="S-adenosyl-L-methionine-dependent methyltransferases"/>
    <property type="match status" value="1"/>
</dbReference>
<evidence type="ECO:0000313" key="8">
    <source>
        <dbReference type="EMBL" id="AGS49619.1"/>
    </source>
</evidence>
<dbReference type="AlphaFoldDB" id="S5UB73"/>
<protein>
    <submittedName>
        <fullName evidence="8">N-methyltransferase</fullName>
    </submittedName>
</protein>
<evidence type="ECO:0000256" key="4">
    <source>
        <dbReference type="ARBA" id="ARBA00022691"/>
    </source>
</evidence>
<dbReference type="GO" id="GO:0017000">
    <property type="term" value="P:antibiotic biosynthetic process"/>
    <property type="evidence" value="ECO:0007669"/>
    <property type="project" value="UniProtKB-KW"/>
</dbReference>
<keyword evidence="4" id="KW-0949">S-adenosyl-L-methionine</keyword>
<keyword evidence="3 8" id="KW-0808">Transferase</keyword>
<evidence type="ECO:0000256" key="2">
    <source>
        <dbReference type="ARBA" id="ARBA00011738"/>
    </source>
</evidence>
<evidence type="ECO:0000256" key="3">
    <source>
        <dbReference type="ARBA" id="ARBA00022679"/>
    </source>
</evidence>
<comment type="subunit">
    <text evidence="2">Homodimer.</text>
</comment>
<evidence type="ECO:0000256" key="1">
    <source>
        <dbReference type="ARBA" id="ARBA00004792"/>
    </source>
</evidence>
<keyword evidence="5" id="KW-0045">Antibiotic biosynthesis</keyword>
<keyword evidence="8" id="KW-0489">Methyltransferase</keyword>
<dbReference type="Gene3D" id="3.40.50.150">
    <property type="entry name" value="Vaccinia Virus protein VP39"/>
    <property type="match status" value="1"/>
</dbReference>
<proteinExistence type="inferred from homology"/>
<dbReference type="FunFam" id="3.40.50.150:FF:000387">
    <property type="entry name" value="dTDP-3-amino-3,6-dideoxy-alpha-D-glucopyranose N,N-dimethyltransferase"/>
    <property type="match status" value="1"/>
</dbReference>
<dbReference type="PANTHER" id="PTHR43591">
    <property type="entry name" value="METHYLTRANSFERASE"/>
    <property type="match status" value="1"/>
</dbReference>
<dbReference type="Pfam" id="PF13649">
    <property type="entry name" value="Methyltransf_25"/>
    <property type="match status" value="1"/>
</dbReference>
<evidence type="ECO:0000256" key="5">
    <source>
        <dbReference type="ARBA" id="ARBA00023194"/>
    </source>
</evidence>
<dbReference type="EMBL" id="KF264551">
    <property type="protein sequence ID" value="AGS49619.1"/>
    <property type="molecule type" value="Genomic_DNA"/>
</dbReference>
<dbReference type="InterPro" id="IPR029063">
    <property type="entry name" value="SAM-dependent_MTases_sf"/>
</dbReference>
<reference evidence="8" key="1">
    <citation type="journal article" date="2013" name="Proc. Natl. Acad. Sci. U.S.A.">
        <title>Mapping gene clusters within arrayed metagenomic libraries to expand the structural diversity of biomedically relevant natural products.</title>
        <authorList>
            <person name="Owen J.G."/>
            <person name="Reddy B.V."/>
            <person name="Ternei M.A."/>
            <person name="Charlop-Powers Z."/>
            <person name="Calle P.Y."/>
            <person name="Kim J.H."/>
            <person name="Brady S.F."/>
        </authorList>
    </citation>
    <scope>NUCLEOTIDE SEQUENCE</scope>
</reference>
<name>S5UB73_9BACT</name>
<accession>S5UB73</accession>
<comment type="pathway">
    <text evidence="1">Antibiotic biosynthesis.</text>
</comment>
<organism evidence="8">
    <name type="scientific">uncultured bacterium esnapd12</name>
    <dbReference type="NCBI Taxonomy" id="1366592"/>
    <lineage>
        <taxon>Bacteria</taxon>
        <taxon>environmental samples</taxon>
    </lineage>
</organism>
<feature type="domain" description="Methyltransferase" evidence="7">
    <location>
        <begin position="43"/>
        <end position="133"/>
    </location>
</feature>
<sequence>MYEGEYAEFYDRFYRGRGKDYAAEAAEVARLVRDRLPSASSLLDVACGTGSHLRHFADLFDEVAGLELSESMIELARGRLDGIALRQADMRDFRWDRKFDVVTCMFSSIGHMRDEAELEQAVASFARHLVPGGVVVVEPWWFPENFVDGYVAGDVVRDDGLTVSRVSHSVRAGGVTRMQIHWVVADGGRGAHHRVEHCDITLFERGQYEAAFGAASCAVEYLPGGPSGRGLFVGVRDGAGRRG</sequence>